<dbReference type="SMART" id="SM01208">
    <property type="entry name" value="G5"/>
    <property type="match status" value="1"/>
</dbReference>
<reference evidence="5 6" key="1">
    <citation type="submission" date="2020-08" db="EMBL/GenBank/DDBJ databases">
        <title>Genome public.</title>
        <authorList>
            <person name="Liu C."/>
            <person name="Sun Q."/>
        </authorList>
    </citation>
    <scope>NUCLEOTIDE SEQUENCE [LARGE SCALE GENOMIC DNA]</scope>
    <source>
        <strain evidence="5 6">BX14</strain>
    </source>
</reference>
<feature type="compositionally biased region" description="Pro residues" evidence="2">
    <location>
        <begin position="453"/>
        <end position="476"/>
    </location>
</feature>
<dbReference type="Pfam" id="PF04294">
    <property type="entry name" value="VanW"/>
    <property type="match status" value="1"/>
</dbReference>
<feature type="compositionally biased region" description="Low complexity" evidence="2">
    <location>
        <begin position="477"/>
        <end position="504"/>
    </location>
</feature>
<protein>
    <submittedName>
        <fullName evidence="5">VanW family protein</fullName>
    </submittedName>
</protein>
<evidence type="ECO:0000313" key="5">
    <source>
        <dbReference type="EMBL" id="MBC5656355.1"/>
    </source>
</evidence>
<dbReference type="Proteomes" id="UP000653904">
    <property type="component" value="Unassembled WGS sequence"/>
</dbReference>
<dbReference type="InterPro" id="IPR007391">
    <property type="entry name" value="Vancomycin_resist_VanW"/>
</dbReference>
<dbReference type="Gene3D" id="3.10.20.800">
    <property type="match status" value="1"/>
</dbReference>
<dbReference type="InterPro" id="IPR011098">
    <property type="entry name" value="G5_dom"/>
</dbReference>
<organism evidence="5 6">
    <name type="scientific">Clostridium segne</name>
    <dbReference type="NCBI Taxonomy" id="2763038"/>
    <lineage>
        <taxon>Bacteria</taxon>
        <taxon>Bacillati</taxon>
        <taxon>Bacillota</taxon>
        <taxon>Clostridia</taxon>
        <taxon>Eubacteriales</taxon>
        <taxon>Clostridiaceae</taxon>
        <taxon>Clostridium</taxon>
    </lineage>
</organism>
<evidence type="ECO:0000256" key="3">
    <source>
        <dbReference type="SAM" id="SignalP"/>
    </source>
</evidence>
<evidence type="ECO:0000259" key="4">
    <source>
        <dbReference type="PROSITE" id="PS51109"/>
    </source>
</evidence>
<dbReference type="PANTHER" id="PTHR35788">
    <property type="entry name" value="EXPORTED PROTEIN-RELATED"/>
    <property type="match status" value="1"/>
</dbReference>
<evidence type="ECO:0000256" key="2">
    <source>
        <dbReference type="SAM" id="MobiDB-lite"/>
    </source>
</evidence>
<dbReference type="InterPro" id="IPR038054">
    <property type="entry name" value="LD_TPept-like_central_sf"/>
</dbReference>
<name>A0AAW3X563_9CLOT</name>
<feature type="region of interest" description="Disordered" evidence="2">
    <location>
        <begin position="450"/>
        <end position="504"/>
    </location>
</feature>
<sequence>MKKRNWMAGVCGAAVMGLLIAGTGTASAGTIPTGFQVGGFDLSGMTREEADQTIEKSIGEMENQTISIRVEGHEVQTTAAELGFSWVNQNEIDEEVEKLSGGNLLRRYLNQKELEQSGMDLQIETAVDEAKVAEFVQTRCAEFTTAPQDAVITHENGVFQVSQSSAGQEVDIDATTKALNEALAGGLSEPVSVDATVKNAEPTRTTEALSTIQDALGTFSTGFNPGNVSRSKNLRNGAAKINGTVLMPGEEFSAYTWLTPFTVENGYASAGSYANGQVVDTVGGGACQICTTLYNAALLAEMDITQRQNHSMIVTYVPASQDSAIAGTYKDLKFKNPYDTPIYMEGAVNGGTISFTIYGKETRPANRTIKYVSETLSKKDPGEPITKVDASLKPGARVKEQSAHYGLQSRLWKYVYVDGVETEKTLLQTDTYMASKAIYRVGPAVAAAAPAVPAGPQPETPQPEIPQPENPVPAPTEAPAAQEPTPAQPQGPAGPAQEAAPPME</sequence>
<dbReference type="InterPro" id="IPR052913">
    <property type="entry name" value="Glycopeptide_resist_protein"/>
</dbReference>
<dbReference type="Pfam" id="PF12229">
    <property type="entry name" value="PG_binding_4"/>
    <property type="match status" value="1"/>
</dbReference>
<dbReference type="Pfam" id="PF07501">
    <property type="entry name" value="G5"/>
    <property type="match status" value="1"/>
</dbReference>
<feature type="domain" description="G5" evidence="4">
    <location>
        <begin position="365"/>
        <end position="445"/>
    </location>
</feature>
<keyword evidence="6" id="KW-1185">Reference proteome</keyword>
<evidence type="ECO:0000313" key="6">
    <source>
        <dbReference type="Proteomes" id="UP000653904"/>
    </source>
</evidence>
<keyword evidence="1 3" id="KW-0732">Signal</keyword>
<gene>
    <name evidence="5" type="ORF">H8S19_04620</name>
</gene>
<feature type="signal peptide" evidence="3">
    <location>
        <begin position="1"/>
        <end position="28"/>
    </location>
</feature>
<dbReference type="EMBL" id="JACOOW010000005">
    <property type="protein sequence ID" value="MBC5656355.1"/>
    <property type="molecule type" value="Genomic_DNA"/>
</dbReference>
<accession>A0AAW3X563</accession>
<dbReference type="PANTHER" id="PTHR35788:SF1">
    <property type="entry name" value="EXPORTED PROTEIN"/>
    <property type="match status" value="1"/>
</dbReference>
<dbReference type="PROSITE" id="PS51109">
    <property type="entry name" value="G5"/>
    <property type="match status" value="1"/>
</dbReference>
<dbReference type="AlphaFoldDB" id="A0AAW3X563"/>
<dbReference type="InterPro" id="IPR022029">
    <property type="entry name" value="YoaR-like_PG-bd"/>
</dbReference>
<dbReference type="Gene3D" id="2.20.230.10">
    <property type="entry name" value="Resuscitation-promoting factor rpfb"/>
    <property type="match status" value="1"/>
</dbReference>
<evidence type="ECO:0000256" key="1">
    <source>
        <dbReference type="ARBA" id="ARBA00022729"/>
    </source>
</evidence>
<comment type="caution">
    <text evidence="5">The sequence shown here is derived from an EMBL/GenBank/DDBJ whole genome shotgun (WGS) entry which is preliminary data.</text>
</comment>
<feature type="chain" id="PRO_5043509478" evidence="3">
    <location>
        <begin position="29"/>
        <end position="504"/>
    </location>
</feature>
<proteinExistence type="predicted"/>